<accession>A0A4Y7SNN9</accession>
<dbReference type="EMBL" id="QPFP01000077">
    <property type="protein sequence ID" value="TEB23487.1"/>
    <property type="molecule type" value="Genomic_DNA"/>
</dbReference>
<sequence>MPAPFPIEMLAEIARHAGESRDRKSIQQCTLVSRAFRGVFEPWMYNTPAFGNAEPTAGSVADPTWGDWNVENTSHLLDTMSARPSLGCHTTAVVVGVAASLDDEHLPKLLTLLPLVKFFTLFALGQNWSCLGTETQRAAIRMCQSSTLVIYS</sequence>
<evidence type="ECO:0000313" key="2">
    <source>
        <dbReference type="Proteomes" id="UP000298030"/>
    </source>
</evidence>
<evidence type="ECO:0000313" key="1">
    <source>
        <dbReference type="EMBL" id="TEB23487.1"/>
    </source>
</evidence>
<dbReference type="AlphaFoldDB" id="A0A4Y7SNN9"/>
<proteinExistence type="predicted"/>
<name>A0A4Y7SNN9_COPMI</name>
<dbReference type="Proteomes" id="UP000298030">
    <property type="component" value="Unassembled WGS sequence"/>
</dbReference>
<keyword evidence="2" id="KW-1185">Reference proteome</keyword>
<gene>
    <name evidence="1" type="ORF">FA13DRAFT_1409961</name>
</gene>
<organism evidence="1 2">
    <name type="scientific">Coprinellus micaceus</name>
    <name type="common">Glistening ink-cap mushroom</name>
    <name type="synonym">Coprinus micaceus</name>
    <dbReference type="NCBI Taxonomy" id="71717"/>
    <lineage>
        <taxon>Eukaryota</taxon>
        <taxon>Fungi</taxon>
        <taxon>Dikarya</taxon>
        <taxon>Basidiomycota</taxon>
        <taxon>Agaricomycotina</taxon>
        <taxon>Agaricomycetes</taxon>
        <taxon>Agaricomycetidae</taxon>
        <taxon>Agaricales</taxon>
        <taxon>Agaricineae</taxon>
        <taxon>Psathyrellaceae</taxon>
        <taxon>Coprinellus</taxon>
    </lineage>
</organism>
<evidence type="ECO:0008006" key="3">
    <source>
        <dbReference type="Google" id="ProtNLM"/>
    </source>
</evidence>
<reference evidence="1 2" key="1">
    <citation type="journal article" date="2019" name="Nat. Ecol. Evol.">
        <title>Megaphylogeny resolves global patterns of mushroom evolution.</title>
        <authorList>
            <person name="Varga T."/>
            <person name="Krizsan K."/>
            <person name="Foldi C."/>
            <person name="Dima B."/>
            <person name="Sanchez-Garcia M."/>
            <person name="Sanchez-Ramirez S."/>
            <person name="Szollosi G.J."/>
            <person name="Szarkandi J.G."/>
            <person name="Papp V."/>
            <person name="Albert L."/>
            <person name="Andreopoulos W."/>
            <person name="Angelini C."/>
            <person name="Antonin V."/>
            <person name="Barry K.W."/>
            <person name="Bougher N.L."/>
            <person name="Buchanan P."/>
            <person name="Buyck B."/>
            <person name="Bense V."/>
            <person name="Catcheside P."/>
            <person name="Chovatia M."/>
            <person name="Cooper J."/>
            <person name="Damon W."/>
            <person name="Desjardin D."/>
            <person name="Finy P."/>
            <person name="Geml J."/>
            <person name="Haridas S."/>
            <person name="Hughes K."/>
            <person name="Justo A."/>
            <person name="Karasinski D."/>
            <person name="Kautmanova I."/>
            <person name="Kiss B."/>
            <person name="Kocsube S."/>
            <person name="Kotiranta H."/>
            <person name="LaButti K.M."/>
            <person name="Lechner B.E."/>
            <person name="Liimatainen K."/>
            <person name="Lipzen A."/>
            <person name="Lukacs Z."/>
            <person name="Mihaltcheva S."/>
            <person name="Morgado L.N."/>
            <person name="Niskanen T."/>
            <person name="Noordeloos M.E."/>
            <person name="Ohm R.A."/>
            <person name="Ortiz-Santana B."/>
            <person name="Ovrebo C."/>
            <person name="Racz N."/>
            <person name="Riley R."/>
            <person name="Savchenko A."/>
            <person name="Shiryaev A."/>
            <person name="Soop K."/>
            <person name="Spirin V."/>
            <person name="Szebenyi C."/>
            <person name="Tomsovsky M."/>
            <person name="Tulloss R.E."/>
            <person name="Uehling J."/>
            <person name="Grigoriev I.V."/>
            <person name="Vagvolgyi C."/>
            <person name="Papp T."/>
            <person name="Martin F.M."/>
            <person name="Miettinen O."/>
            <person name="Hibbett D.S."/>
            <person name="Nagy L.G."/>
        </authorList>
    </citation>
    <scope>NUCLEOTIDE SEQUENCE [LARGE SCALE GENOMIC DNA]</scope>
    <source>
        <strain evidence="1 2">FP101781</strain>
    </source>
</reference>
<comment type="caution">
    <text evidence="1">The sequence shown here is derived from an EMBL/GenBank/DDBJ whole genome shotgun (WGS) entry which is preliminary data.</text>
</comment>
<protein>
    <recommendedName>
        <fullName evidence="3">F-box domain-containing protein</fullName>
    </recommendedName>
</protein>